<evidence type="ECO:0000313" key="2">
    <source>
        <dbReference type="Proteomes" id="UP000034324"/>
    </source>
</evidence>
<dbReference type="EMBL" id="LBVC01000018">
    <property type="protein sequence ID" value="KKQ78540.1"/>
    <property type="molecule type" value="Genomic_DNA"/>
</dbReference>
<reference evidence="1 2" key="1">
    <citation type="journal article" date="2015" name="Nature">
        <title>rRNA introns, odd ribosomes, and small enigmatic genomes across a large radiation of phyla.</title>
        <authorList>
            <person name="Brown C.T."/>
            <person name="Hug L.A."/>
            <person name="Thomas B.C."/>
            <person name="Sharon I."/>
            <person name="Castelle C.J."/>
            <person name="Singh A."/>
            <person name="Wilkins M.J."/>
            <person name="Williams K.H."/>
            <person name="Banfield J.F."/>
        </authorList>
    </citation>
    <scope>NUCLEOTIDE SEQUENCE [LARGE SCALE GENOMIC DNA]</scope>
</reference>
<accession>A0A0G0KSL7</accession>
<sequence>MDANKKLFVDADAFVALNYLDDSSHNKAVVLSQEVKDLNISLITSDPAFGEAVTVISQRGGLDLAVAFAEDILGGEIEIIEVDASLRRKGLDIF</sequence>
<name>A0A0G0KSL7_9BACT</name>
<gene>
    <name evidence="1" type="ORF">US99_C0018G0018</name>
</gene>
<evidence type="ECO:0000313" key="1">
    <source>
        <dbReference type="EMBL" id="KKQ78540.1"/>
    </source>
</evidence>
<dbReference type="InterPro" id="IPR029060">
    <property type="entry name" value="PIN-like_dom_sf"/>
</dbReference>
<proteinExistence type="predicted"/>
<evidence type="ECO:0008006" key="3">
    <source>
        <dbReference type="Google" id="ProtNLM"/>
    </source>
</evidence>
<protein>
    <recommendedName>
        <fullName evidence="3">PIN domain-containing protein</fullName>
    </recommendedName>
</protein>
<organism evidence="1 2">
    <name type="scientific">Candidatus Daviesbacteria bacterium GW2011_GWF2_38_6</name>
    <dbReference type="NCBI Taxonomy" id="1618432"/>
    <lineage>
        <taxon>Bacteria</taxon>
        <taxon>Candidatus Daviesiibacteriota</taxon>
    </lineage>
</organism>
<dbReference type="AlphaFoldDB" id="A0A0G0KSL7"/>
<comment type="caution">
    <text evidence="1">The sequence shown here is derived from an EMBL/GenBank/DDBJ whole genome shotgun (WGS) entry which is preliminary data.</text>
</comment>
<dbReference type="Proteomes" id="UP000034324">
    <property type="component" value="Unassembled WGS sequence"/>
</dbReference>
<dbReference type="SUPFAM" id="SSF88723">
    <property type="entry name" value="PIN domain-like"/>
    <property type="match status" value="1"/>
</dbReference>
<dbReference type="Gene3D" id="3.40.50.1010">
    <property type="entry name" value="5'-nuclease"/>
    <property type="match status" value="1"/>
</dbReference>